<name>A0A4P7N6F9_PYROR</name>
<evidence type="ECO:0000256" key="1">
    <source>
        <dbReference type="SAM" id="MobiDB-lite"/>
    </source>
</evidence>
<feature type="region of interest" description="Disordered" evidence="1">
    <location>
        <begin position="31"/>
        <end position="59"/>
    </location>
</feature>
<sequence>MRGFDMFPPSLRHYRNLKLNYSASGLRSLPSIKADKNKTKQNPKAKARSAWQVPSRVGNNVPSATTALSTLGTDACCNMGNVPV</sequence>
<organism evidence="2 3">
    <name type="scientific">Pyricularia oryzae</name>
    <name type="common">Rice blast fungus</name>
    <name type="synonym">Magnaporthe oryzae</name>
    <dbReference type="NCBI Taxonomy" id="318829"/>
    <lineage>
        <taxon>Eukaryota</taxon>
        <taxon>Fungi</taxon>
        <taxon>Dikarya</taxon>
        <taxon>Ascomycota</taxon>
        <taxon>Pezizomycotina</taxon>
        <taxon>Sordariomycetes</taxon>
        <taxon>Sordariomycetidae</taxon>
        <taxon>Magnaporthales</taxon>
        <taxon>Pyriculariaceae</taxon>
        <taxon>Pyricularia</taxon>
    </lineage>
</organism>
<dbReference type="Proteomes" id="UP000294847">
    <property type="component" value="Chromosome 2"/>
</dbReference>
<accession>A0A4P7N6F9</accession>
<proteinExistence type="predicted"/>
<gene>
    <name evidence="2" type="ORF">PoMZ_02096</name>
</gene>
<evidence type="ECO:0000313" key="2">
    <source>
        <dbReference type="EMBL" id="QBZ57172.1"/>
    </source>
</evidence>
<evidence type="ECO:0000313" key="3">
    <source>
        <dbReference type="Proteomes" id="UP000294847"/>
    </source>
</evidence>
<protein>
    <submittedName>
        <fullName evidence="2">Uncharacterized protein</fullName>
    </submittedName>
</protein>
<dbReference type="AlphaFoldDB" id="A0A4P7N6F9"/>
<dbReference type="EMBL" id="CP034205">
    <property type="protein sequence ID" value="QBZ57172.1"/>
    <property type="molecule type" value="Genomic_DNA"/>
</dbReference>
<reference evidence="2 3" key="1">
    <citation type="journal article" date="2019" name="Mol. Biol. Evol.">
        <title>Blast fungal genomes show frequent chromosomal changes, gene gains and losses, and effector gene turnover.</title>
        <authorList>
            <person name="Gomez Luciano L.B."/>
            <person name="Jason Tsai I."/>
            <person name="Chuma I."/>
            <person name="Tosa Y."/>
            <person name="Chen Y.H."/>
            <person name="Li J.Y."/>
            <person name="Li M.Y."/>
            <person name="Jade Lu M.Y."/>
            <person name="Nakayashiki H."/>
            <person name="Li W.H."/>
        </authorList>
    </citation>
    <scope>NUCLEOTIDE SEQUENCE [LARGE SCALE GENOMIC DNA]</scope>
    <source>
        <strain evidence="2">MZ5-1-6</strain>
    </source>
</reference>